<sequence length="69" mass="7770">MPDGRAVWSDMRDPVGGHAHRFWRATQEHITVRGAHVPEHPCSGKSHTAAGHFRHRADHTDKGLLDSKR</sequence>
<comment type="caution">
    <text evidence="2">The sequence shown here is derived from an EMBL/GenBank/DDBJ whole genome shotgun (WGS) entry which is preliminary data.</text>
</comment>
<proteinExistence type="predicted"/>
<evidence type="ECO:0000313" key="2">
    <source>
        <dbReference type="EMBL" id="GHD20512.1"/>
    </source>
</evidence>
<organism evidence="2 3">
    <name type="scientific">Nocardiopsis kunsanensis</name>
    <dbReference type="NCBI Taxonomy" id="141693"/>
    <lineage>
        <taxon>Bacteria</taxon>
        <taxon>Bacillati</taxon>
        <taxon>Actinomycetota</taxon>
        <taxon>Actinomycetes</taxon>
        <taxon>Streptosporangiales</taxon>
        <taxon>Nocardiopsidaceae</taxon>
        <taxon>Nocardiopsis</taxon>
    </lineage>
</organism>
<protein>
    <submittedName>
        <fullName evidence="2">Uncharacterized protein</fullName>
    </submittedName>
</protein>
<reference evidence="2 3" key="1">
    <citation type="journal article" date="2014" name="Int. J. Syst. Evol. Microbiol.">
        <title>Complete genome sequence of Corynebacterium casei LMG S-19264T (=DSM 44701T), isolated from a smear-ripened cheese.</title>
        <authorList>
            <consortium name="US DOE Joint Genome Institute (JGI-PGF)"/>
            <person name="Walter F."/>
            <person name="Albersmeier A."/>
            <person name="Kalinowski J."/>
            <person name="Ruckert C."/>
        </authorList>
    </citation>
    <scope>NUCLEOTIDE SEQUENCE [LARGE SCALE GENOMIC DNA]</scope>
    <source>
        <strain evidence="2 3">KCTC 19473</strain>
    </source>
</reference>
<dbReference type="Proteomes" id="UP000654947">
    <property type="component" value="Unassembled WGS sequence"/>
</dbReference>
<keyword evidence="3" id="KW-1185">Reference proteome</keyword>
<feature type="region of interest" description="Disordered" evidence="1">
    <location>
        <begin position="38"/>
        <end position="69"/>
    </location>
</feature>
<evidence type="ECO:0000313" key="3">
    <source>
        <dbReference type="Proteomes" id="UP000654947"/>
    </source>
</evidence>
<feature type="compositionally biased region" description="Basic and acidic residues" evidence="1">
    <location>
        <begin position="58"/>
        <end position="69"/>
    </location>
</feature>
<gene>
    <name evidence="2" type="ORF">GCM10007147_12960</name>
</gene>
<accession>A0A918XAW3</accession>
<dbReference type="AlphaFoldDB" id="A0A918XAW3"/>
<evidence type="ECO:0000256" key="1">
    <source>
        <dbReference type="SAM" id="MobiDB-lite"/>
    </source>
</evidence>
<dbReference type="EMBL" id="BMXL01000004">
    <property type="protein sequence ID" value="GHD20512.1"/>
    <property type="molecule type" value="Genomic_DNA"/>
</dbReference>
<name>A0A918XAW3_9ACTN</name>